<comment type="caution">
    <text evidence="6">The sequence shown here is derived from an EMBL/GenBank/DDBJ whole genome shotgun (WGS) entry which is preliminary data.</text>
</comment>
<dbReference type="AlphaFoldDB" id="A0A7J6S5K3"/>
<dbReference type="GO" id="GO:0005351">
    <property type="term" value="F:carbohydrate:proton symporter activity"/>
    <property type="evidence" value="ECO:0007669"/>
    <property type="project" value="TreeGrafter"/>
</dbReference>
<feature type="non-terminal residue" evidence="6">
    <location>
        <position position="161"/>
    </location>
</feature>
<evidence type="ECO:0000256" key="2">
    <source>
        <dbReference type="ARBA" id="ARBA00022692"/>
    </source>
</evidence>
<keyword evidence="3 5" id="KW-1133">Transmembrane helix</keyword>
<dbReference type="Gene3D" id="1.20.1250.20">
    <property type="entry name" value="MFS general substrate transporter like domains"/>
    <property type="match status" value="1"/>
</dbReference>
<dbReference type="GO" id="GO:0016020">
    <property type="term" value="C:membrane"/>
    <property type="evidence" value="ECO:0007669"/>
    <property type="project" value="UniProtKB-SubCell"/>
</dbReference>
<evidence type="ECO:0000256" key="5">
    <source>
        <dbReference type="SAM" id="Phobius"/>
    </source>
</evidence>
<dbReference type="InterPro" id="IPR005828">
    <property type="entry name" value="MFS_sugar_transport-like"/>
</dbReference>
<dbReference type="PANTHER" id="PTHR48022">
    <property type="entry name" value="PLASTIDIC GLUCOSE TRANSPORTER 4"/>
    <property type="match status" value="1"/>
</dbReference>
<dbReference type="SUPFAM" id="SSF103473">
    <property type="entry name" value="MFS general substrate transporter"/>
    <property type="match status" value="1"/>
</dbReference>
<dbReference type="Proteomes" id="UP000553632">
    <property type="component" value="Unassembled WGS sequence"/>
</dbReference>
<evidence type="ECO:0000313" key="7">
    <source>
        <dbReference type="Proteomes" id="UP000553632"/>
    </source>
</evidence>
<dbReference type="InterPro" id="IPR050360">
    <property type="entry name" value="MFS_Sugar_Transporters"/>
</dbReference>
<dbReference type="Pfam" id="PF00083">
    <property type="entry name" value="Sugar_tr"/>
    <property type="match status" value="1"/>
</dbReference>
<evidence type="ECO:0000256" key="4">
    <source>
        <dbReference type="ARBA" id="ARBA00023136"/>
    </source>
</evidence>
<feature type="transmembrane region" description="Helical" evidence="5">
    <location>
        <begin position="86"/>
        <end position="109"/>
    </location>
</feature>
<dbReference type="EMBL" id="JABANO010020792">
    <property type="protein sequence ID" value="KAF4727895.1"/>
    <property type="molecule type" value="Genomic_DNA"/>
</dbReference>
<sequence>WIYLIPSGLLGVLVFFVPESPRWLAEHRGLDAAKKVLLRLHGTDENDADVAVELKAYEVTVEAQKAKSGMTQKQRLNDAVSGLRKYWIQVVIGVVLQICQQLSGINAVIFYQTTIFQAAGISNKETMALITMVVQVVVTFIACCIMDLAGRRVLLVVGASG</sequence>
<keyword evidence="2 5" id="KW-0812">Transmembrane</keyword>
<comment type="subcellular location">
    <subcellularLocation>
        <location evidence="1">Membrane</location>
        <topology evidence="1">Multi-pass membrane protein</topology>
    </subcellularLocation>
</comment>
<keyword evidence="4 5" id="KW-0472">Membrane</keyword>
<dbReference type="PANTHER" id="PTHR48022:SF2">
    <property type="entry name" value="PLASTIDIC GLUCOSE TRANSPORTER 4"/>
    <property type="match status" value="1"/>
</dbReference>
<feature type="transmembrane region" description="Helical" evidence="5">
    <location>
        <begin position="129"/>
        <end position="149"/>
    </location>
</feature>
<evidence type="ECO:0000313" key="6">
    <source>
        <dbReference type="EMBL" id="KAF4727895.1"/>
    </source>
</evidence>
<proteinExistence type="predicted"/>
<organism evidence="6 7">
    <name type="scientific">Perkinsus olseni</name>
    <name type="common">Perkinsus atlanticus</name>
    <dbReference type="NCBI Taxonomy" id="32597"/>
    <lineage>
        <taxon>Eukaryota</taxon>
        <taxon>Sar</taxon>
        <taxon>Alveolata</taxon>
        <taxon>Perkinsozoa</taxon>
        <taxon>Perkinsea</taxon>
        <taxon>Perkinsida</taxon>
        <taxon>Perkinsidae</taxon>
        <taxon>Perkinsus</taxon>
    </lineage>
</organism>
<evidence type="ECO:0000256" key="3">
    <source>
        <dbReference type="ARBA" id="ARBA00022989"/>
    </source>
</evidence>
<reference evidence="6 7" key="1">
    <citation type="submission" date="2020-04" db="EMBL/GenBank/DDBJ databases">
        <title>Perkinsus olseni comparative genomics.</title>
        <authorList>
            <person name="Bogema D.R."/>
        </authorList>
    </citation>
    <scope>NUCLEOTIDE SEQUENCE [LARGE SCALE GENOMIC DNA]</scope>
    <source>
        <strain evidence="6 7">ATCC PRA-207</strain>
    </source>
</reference>
<accession>A0A7J6S5K3</accession>
<dbReference type="InterPro" id="IPR036259">
    <property type="entry name" value="MFS_trans_sf"/>
</dbReference>
<evidence type="ECO:0000256" key="1">
    <source>
        <dbReference type="ARBA" id="ARBA00004141"/>
    </source>
</evidence>
<feature type="non-terminal residue" evidence="6">
    <location>
        <position position="1"/>
    </location>
</feature>
<name>A0A7J6S5K3_PEROL</name>
<keyword evidence="7" id="KW-1185">Reference proteome</keyword>
<protein>
    <submittedName>
        <fullName evidence="6">Uncharacterized protein</fullName>
    </submittedName>
</protein>
<gene>
    <name evidence="6" type="ORF">FOZ63_024165</name>
</gene>